<dbReference type="Proteomes" id="UP001225378">
    <property type="component" value="Chromosome"/>
</dbReference>
<dbReference type="EMBL" id="CP157743">
    <property type="protein sequence ID" value="XBS19200.1"/>
    <property type="molecule type" value="Genomic_DNA"/>
</dbReference>
<name>A0AAU7NQE1_9GAMM</name>
<proteinExistence type="predicted"/>
<organism evidence="1 2">
    <name type="scientific">Methylomarinum roseum</name>
    <dbReference type="NCBI Taxonomy" id="3067653"/>
    <lineage>
        <taxon>Bacteria</taxon>
        <taxon>Pseudomonadati</taxon>
        <taxon>Pseudomonadota</taxon>
        <taxon>Gammaproteobacteria</taxon>
        <taxon>Methylococcales</taxon>
        <taxon>Methylococcaceae</taxon>
        <taxon>Methylomarinum</taxon>
    </lineage>
</organism>
<keyword evidence="2" id="KW-1185">Reference proteome</keyword>
<evidence type="ECO:0008006" key="3">
    <source>
        <dbReference type="Google" id="ProtNLM"/>
    </source>
</evidence>
<sequence length="76" mass="8797">MESNQLVSVEKGSWVQAQQLGIPGDGLRVWLKNFGYGKVFRTQLKDQLRHYICALSDDEQTATFDRKAFNEQHDRP</sequence>
<dbReference type="KEGG" id="mech:Q9L42_012570"/>
<gene>
    <name evidence="1" type="ORF">Q9L42_012570</name>
</gene>
<protein>
    <recommendedName>
        <fullName evidence="3">Transposase</fullName>
    </recommendedName>
</protein>
<reference evidence="1 2" key="1">
    <citation type="journal article" date="2024" name="Microbiology">
        <title>Methylomarinum rosea sp. nov., a novel halophilic methanotrophic bacterium from the hypersaline Lake Elton.</title>
        <authorList>
            <person name="Suleimanov R.Z."/>
            <person name="Oshkin I.Y."/>
            <person name="Danilova O.V."/>
            <person name="Suzina N.E."/>
            <person name="Dedysh S.N."/>
        </authorList>
    </citation>
    <scope>NUCLEOTIDE SEQUENCE [LARGE SCALE GENOMIC DNA]</scope>
    <source>
        <strain evidence="1 2">Ch1-1</strain>
    </source>
</reference>
<dbReference type="AlphaFoldDB" id="A0AAU7NQE1"/>
<accession>A0AAU7NQE1</accession>
<evidence type="ECO:0000313" key="2">
    <source>
        <dbReference type="Proteomes" id="UP001225378"/>
    </source>
</evidence>
<evidence type="ECO:0000313" key="1">
    <source>
        <dbReference type="EMBL" id="XBS19200.1"/>
    </source>
</evidence>